<dbReference type="InterPro" id="IPR036388">
    <property type="entry name" value="WH-like_DNA-bd_sf"/>
</dbReference>
<evidence type="ECO:0000259" key="4">
    <source>
        <dbReference type="PROSITE" id="PS50042"/>
    </source>
</evidence>
<dbReference type="CDD" id="cd00038">
    <property type="entry name" value="CAP_ED"/>
    <property type="match status" value="1"/>
</dbReference>
<dbReference type="InterPro" id="IPR036390">
    <property type="entry name" value="WH_DNA-bd_sf"/>
</dbReference>
<keyword evidence="7" id="KW-1185">Reference proteome</keyword>
<dbReference type="InterPro" id="IPR000595">
    <property type="entry name" value="cNMP-bd_dom"/>
</dbReference>
<dbReference type="InterPro" id="IPR012318">
    <property type="entry name" value="HTH_CRP"/>
</dbReference>
<keyword evidence="1" id="KW-0805">Transcription regulation</keyword>
<name>A0A6N6MD53_9FLAO</name>
<proteinExistence type="predicted"/>
<accession>A0A6N6MD53</accession>
<feature type="domain" description="Cyclic nucleotide-binding" evidence="4">
    <location>
        <begin position="19"/>
        <end position="150"/>
    </location>
</feature>
<dbReference type="GO" id="GO:0006355">
    <property type="term" value="P:regulation of DNA-templated transcription"/>
    <property type="evidence" value="ECO:0007669"/>
    <property type="project" value="InterPro"/>
</dbReference>
<comment type="caution">
    <text evidence="6">The sequence shown here is derived from an EMBL/GenBank/DDBJ whole genome shotgun (WGS) entry which is preliminary data.</text>
</comment>
<dbReference type="AlphaFoldDB" id="A0A6N6MD53"/>
<evidence type="ECO:0000313" key="6">
    <source>
        <dbReference type="EMBL" id="KAB1067618.1"/>
    </source>
</evidence>
<evidence type="ECO:0000256" key="3">
    <source>
        <dbReference type="ARBA" id="ARBA00023163"/>
    </source>
</evidence>
<gene>
    <name evidence="6" type="ORF">F6U93_10050</name>
</gene>
<reference evidence="6 7" key="1">
    <citation type="submission" date="2019-09" db="EMBL/GenBank/DDBJ databases">
        <authorList>
            <person name="Cao W.R."/>
        </authorList>
    </citation>
    <scope>NUCLEOTIDE SEQUENCE [LARGE SCALE GENOMIC DNA]</scope>
    <source>
        <strain evidence="6 7">B1N29</strain>
    </source>
</reference>
<evidence type="ECO:0000259" key="5">
    <source>
        <dbReference type="PROSITE" id="PS51063"/>
    </source>
</evidence>
<dbReference type="PROSITE" id="PS51063">
    <property type="entry name" value="HTH_CRP_2"/>
    <property type="match status" value="1"/>
</dbReference>
<keyword evidence="3" id="KW-0804">Transcription</keyword>
<keyword evidence="2" id="KW-0238">DNA-binding</keyword>
<protein>
    <submittedName>
        <fullName evidence="6">Crp/Fnr family transcriptional regulator</fullName>
    </submittedName>
</protein>
<feature type="domain" description="HTH crp-type" evidence="5">
    <location>
        <begin position="154"/>
        <end position="223"/>
    </location>
</feature>
<dbReference type="Proteomes" id="UP000441333">
    <property type="component" value="Unassembled WGS sequence"/>
</dbReference>
<dbReference type="SUPFAM" id="SSF51206">
    <property type="entry name" value="cAMP-binding domain-like"/>
    <property type="match status" value="1"/>
</dbReference>
<dbReference type="InterPro" id="IPR014710">
    <property type="entry name" value="RmlC-like_jellyroll"/>
</dbReference>
<dbReference type="Gene3D" id="2.60.120.10">
    <property type="entry name" value="Jelly Rolls"/>
    <property type="match status" value="1"/>
</dbReference>
<dbReference type="RefSeq" id="WP_150939393.1">
    <property type="nucleotide sequence ID" value="NZ_WAAT01000045.1"/>
</dbReference>
<dbReference type="SMART" id="SM00419">
    <property type="entry name" value="HTH_CRP"/>
    <property type="match status" value="1"/>
</dbReference>
<sequence length="231" mass="27316">MMMQNQDNRIFNVLKENPLFNDVSHAGLQEVILNGKQKTWTKRICFLDTSKTQNSFYIILSGRLKVYYYNPEKDRKITLFILSKHDAFDMYQLFNWCHHDVYYETLDDTEFFSISILFLKQWMQNNITFYKNALEYSMIKMKGLEDYVTSSNLDSTAKRLAKLLLQHTNATTLKLELINGLPHKELAQLIGTTRTVLNRNVQQFKEEGIIEIKNKQIKILNMARLIDRVNQ</sequence>
<dbReference type="Pfam" id="PF13545">
    <property type="entry name" value="HTH_Crp_2"/>
    <property type="match status" value="1"/>
</dbReference>
<dbReference type="GO" id="GO:0003677">
    <property type="term" value="F:DNA binding"/>
    <property type="evidence" value="ECO:0007669"/>
    <property type="project" value="UniProtKB-KW"/>
</dbReference>
<dbReference type="InterPro" id="IPR018490">
    <property type="entry name" value="cNMP-bd_dom_sf"/>
</dbReference>
<evidence type="ECO:0000256" key="2">
    <source>
        <dbReference type="ARBA" id="ARBA00023125"/>
    </source>
</evidence>
<dbReference type="PROSITE" id="PS50042">
    <property type="entry name" value="CNMP_BINDING_3"/>
    <property type="match status" value="1"/>
</dbReference>
<evidence type="ECO:0000256" key="1">
    <source>
        <dbReference type="ARBA" id="ARBA00023015"/>
    </source>
</evidence>
<dbReference type="Gene3D" id="1.10.10.10">
    <property type="entry name" value="Winged helix-like DNA-binding domain superfamily/Winged helix DNA-binding domain"/>
    <property type="match status" value="1"/>
</dbReference>
<organism evidence="6 7">
    <name type="scientific">Pseudotamlana haliotis</name>
    <dbReference type="NCBI Taxonomy" id="2614804"/>
    <lineage>
        <taxon>Bacteria</taxon>
        <taxon>Pseudomonadati</taxon>
        <taxon>Bacteroidota</taxon>
        <taxon>Flavobacteriia</taxon>
        <taxon>Flavobacteriales</taxon>
        <taxon>Flavobacteriaceae</taxon>
        <taxon>Pseudotamlana</taxon>
    </lineage>
</organism>
<dbReference type="EMBL" id="WAAT01000045">
    <property type="protein sequence ID" value="KAB1067618.1"/>
    <property type="molecule type" value="Genomic_DNA"/>
</dbReference>
<evidence type="ECO:0000313" key="7">
    <source>
        <dbReference type="Proteomes" id="UP000441333"/>
    </source>
</evidence>
<dbReference type="SUPFAM" id="SSF46785">
    <property type="entry name" value="Winged helix' DNA-binding domain"/>
    <property type="match status" value="1"/>
</dbReference>